<reference evidence="1 2" key="1">
    <citation type="submission" date="2019-02" db="EMBL/GenBank/DDBJ databases">
        <title>Shewanella sp. D4-2 isolated from Dokdo Island.</title>
        <authorList>
            <person name="Baek K."/>
        </authorList>
    </citation>
    <scope>NUCLEOTIDE SEQUENCE [LARGE SCALE GENOMIC DNA]</scope>
    <source>
        <strain evidence="1 2">D4-2</strain>
    </source>
</reference>
<gene>
    <name evidence="1" type="ORF">EXU30_09255</name>
</gene>
<dbReference type="Gene3D" id="3.80.10.10">
    <property type="entry name" value="Ribonuclease Inhibitor"/>
    <property type="match status" value="2"/>
</dbReference>
<sequence length="295" mass="33636">MAVKIKFSCYLGDIDFYQVSPSNIDLSLSFLNKQGSKIGVYLNFSEHKFKSIDFLKEVKNLTGIKIYGIPTCSTEILGELNDLKSLTMVNIKKSNISFDHLDNIIELNTDWYPWLAKEVIKLEKLQVLSIHKFNSNVGNLSSLTFCKDLRQLIIVGGNLNNLEGLEKFQKLKKLELSLLRNLTHLSGLQHLNSLESLELYGLKKVMDISPVFNLTSLKHLNIYKMGDISSINGIANLVNLIHLHTYDLKISDLNLEPILSLEKVISFKLQNKKGYSHKEQEVKDVLYSKSESPYR</sequence>
<protein>
    <recommendedName>
        <fullName evidence="3">Leucine-rich repeat domain-containing protein</fullName>
    </recommendedName>
</protein>
<dbReference type="AlphaFoldDB" id="A0A411PH06"/>
<dbReference type="EMBL" id="CP036200">
    <property type="protein sequence ID" value="QBF82861.1"/>
    <property type="molecule type" value="Genomic_DNA"/>
</dbReference>
<dbReference type="Proteomes" id="UP000291106">
    <property type="component" value="Chromosome"/>
</dbReference>
<name>A0A411PH06_9GAMM</name>
<proteinExistence type="predicted"/>
<organism evidence="1 2">
    <name type="scientific">Shewanella maritima</name>
    <dbReference type="NCBI Taxonomy" id="2520507"/>
    <lineage>
        <taxon>Bacteria</taxon>
        <taxon>Pseudomonadati</taxon>
        <taxon>Pseudomonadota</taxon>
        <taxon>Gammaproteobacteria</taxon>
        <taxon>Alteromonadales</taxon>
        <taxon>Shewanellaceae</taxon>
        <taxon>Shewanella</taxon>
    </lineage>
</organism>
<dbReference type="KEGG" id="smai:EXU30_09255"/>
<evidence type="ECO:0008006" key="3">
    <source>
        <dbReference type="Google" id="ProtNLM"/>
    </source>
</evidence>
<dbReference type="SUPFAM" id="SSF52058">
    <property type="entry name" value="L domain-like"/>
    <property type="match status" value="1"/>
</dbReference>
<accession>A0A411PH06</accession>
<evidence type="ECO:0000313" key="1">
    <source>
        <dbReference type="EMBL" id="QBF82861.1"/>
    </source>
</evidence>
<evidence type="ECO:0000313" key="2">
    <source>
        <dbReference type="Proteomes" id="UP000291106"/>
    </source>
</evidence>
<keyword evidence="2" id="KW-1185">Reference proteome</keyword>
<dbReference type="InterPro" id="IPR032675">
    <property type="entry name" value="LRR_dom_sf"/>
</dbReference>
<dbReference type="OrthoDB" id="4085246at2"/>
<dbReference type="RefSeq" id="WP_130599411.1">
    <property type="nucleotide sequence ID" value="NZ_CP036200.1"/>
</dbReference>